<evidence type="ECO:0000256" key="3">
    <source>
        <dbReference type="ARBA" id="ARBA00022664"/>
    </source>
</evidence>
<dbReference type="PANTHER" id="PTHR23205">
    <property type="entry name" value="SPLICING FACTOR 3A SUBUNIT 2"/>
    <property type="match status" value="1"/>
</dbReference>
<evidence type="ECO:0000256" key="7">
    <source>
        <dbReference type="ARBA" id="ARBA00022833"/>
    </source>
</evidence>
<gene>
    <name evidence="12" type="ORF">MACK_001262</name>
</gene>
<organism evidence="12 13">
    <name type="scientific">Theileria orientalis</name>
    <dbReference type="NCBI Taxonomy" id="68886"/>
    <lineage>
        <taxon>Eukaryota</taxon>
        <taxon>Sar</taxon>
        <taxon>Alveolata</taxon>
        <taxon>Apicomplexa</taxon>
        <taxon>Aconoidasida</taxon>
        <taxon>Piroplasmida</taxon>
        <taxon>Theileriidae</taxon>
        <taxon>Theileria</taxon>
    </lineage>
</organism>
<evidence type="ECO:0000256" key="6">
    <source>
        <dbReference type="ARBA" id="ARBA00022771"/>
    </source>
</evidence>
<dbReference type="SUPFAM" id="SSF57667">
    <property type="entry name" value="beta-beta-alpha zinc fingers"/>
    <property type="match status" value="1"/>
</dbReference>
<dbReference type="SMART" id="SM00451">
    <property type="entry name" value="ZnF_U1"/>
    <property type="match status" value="1"/>
</dbReference>
<keyword evidence="8" id="KW-0508">mRNA splicing</keyword>
<dbReference type="GO" id="GO:0008270">
    <property type="term" value="F:zinc ion binding"/>
    <property type="evidence" value="ECO:0007669"/>
    <property type="project" value="UniProtKB-KW"/>
</dbReference>
<dbReference type="Gene3D" id="2.60.40.2690">
    <property type="match status" value="1"/>
</dbReference>
<accession>A0A976MEL0</accession>
<proteinExistence type="inferred from homology"/>
<keyword evidence="9" id="KW-0539">Nucleus</keyword>
<dbReference type="GO" id="GO:0003676">
    <property type="term" value="F:nucleic acid binding"/>
    <property type="evidence" value="ECO:0007669"/>
    <property type="project" value="InterPro"/>
</dbReference>
<dbReference type="GO" id="GO:0071013">
    <property type="term" value="C:catalytic step 2 spliceosome"/>
    <property type="evidence" value="ECO:0007669"/>
    <property type="project" value="TreeGrafter"/>
</dbReference>
<dbReference type="AlphaFoldDB" id="A0A976MEL0"/>
<dbReference type="PANTHER" id="PTHR23205:SF0">
    <property type="entry name" value="SPLICING FACTOR 3A SUBUNIT 2"/>
    <property type="match status" value="1"/>
</dbReference>
<dbReference type="Proteomes" id="UP000244811">
    <property type="component" value="Chromosome 2"/>
</dbReference>
<feature type="region of interest" description="Disordered" evidence="10">
    <location>
        <begin position="1"/>
        <end position="23"/>
    </location>
</feature>
<reference evidence="12" key="1">
    <citation type="submission" date="2022-07" db="EMBL/GenBank/DDBJ databases">
        <title>Evaluation of T. orientalis genome assembly methods using nanopore sequencing and analysis of variation between genomes.</title>
        <authorList>
            <person name="Yam J."/>
            <person name="Micallef M.L."/>
            <person name="Liu M."/>
            <person name="Djordjevic S.P."/>
            <person name="Bogema D.R."/>
            <person name="Jenkins C."/>
        </authorList>
    </citation>
    <scope>NUCLEOTIDE SEQUENCE</scope>
    <source>
        <strain evidence="12">Goon Nure</strain>
    </source>
</reference>
<name>A0A976MEL0_THEOR</name>
<evidence type="ECO:0000256" key="4">
    <source>
        <dbReference type="ARBA" id="ARBA00022723"/>
    </source>
</evidence>
<evidence type="ECO:0000256" key="10">
    <source>
        <dbReference type="SAM" id="MobiDB-lite"/>
    </source>
</evidence>
<evidence type="ECO:0000256" key="1">
    <source>
        <dbReference type="ARBA" id="ARBA00004123"/>
    </source>
</evidence>
<keyword evidence="5" id="KW-0747">Spliceosome</keyword>
<dbReference type="SMART" id="SM01050">
    <property type="entry name" value="CactinC_cactus"/>
    <property type="match status" value="1"/>
</dbReference>
<dbReference type="GO" id="GO:0000245">
    <property type="term" value="P:spliceosomal complex assembly"/>
    <property type="evidence" value="ECO:0007669"/>
    <property type="project" value="TreeGrafter"/>
</dbReference>
<feature type="domain" description="Matrin-type" evidence="11">
    <location>
        <begin position="55"/>
        <end position="85"/>
    </location>
</feature>
<evidence type="ECO:0000313" key="12">
    <source>
        <dbReference type="EMBL" id="UKK01909.2"/>
    </source>
</evidence>
<comment type="similarity">
    <text evidence="2">Belongs to the SF3A2 family.</text>
</comment>
<dbReference type="InterPro" id="IPR036236">
    <property type="entry name" value="Znf_C2H2_sf"/>
</dbReference>
<keyword evidence="4" id="KW-0479">Metal-binding</keyword>
<dbReference type="GO" id="GO:0005686">
    <property type="term" value="C:U2 snRNP"/>
    <property type="evidence" value="ECO:0007669"/>
    <property type="project" value="TreeGrafter"/>
</dbReference>
<dbReference type="PROSITE" id="PS50171">
    <property type="entry name" value="ZF_MATRIN"/>
    <property type="match status" value="1"/>
</dbReference>
<dbReference type="InterPro" id="IPR052092">
    <property type="entry name" value="SF3A2"/>
</dbReference>
<protein>
    <submittedName>
        <fullName evidence="12">Splicing factor 3a subunit 2</fullName>
    </submittedName>
</protein>
<evidence type="ECO:0000256" key="9">
    <source>
        <dbReference type="ARBA" id="ARBA00023242"/>
    </source>
</evidence>
<dbReference type="InterPro" id="IPR000690">
    <property type="entry name" value="Matrin/U1-C_Znf_C2H2"/>
</dbReference>
<dbReference type="InterPro" id="IPR003604">
    <property type="entry name" value="Matrin/U1-like-C_Znf_C2H2"/>
</dbReference>
<dbReference type="EMBL" id="CP056071">
    <property type="protein sequence ID" value="UKK01909.2"/>
    <property type="molecule type" value="Genomic_DNA"/>
</dbReference>
<evidence type="ECO:0000256" key="8">
    <source>
        <dbReference type="ARBA" id="ARBA00023187"/>
    </source>
</evidence>
<evidence type="ECO:0000259" key="11">
    <source>
        <dbReference type="PROSITE" id="PS50171"/>
    </source>
</evidence>
<dbReference type="Pfam" id="PF12874">
    <property type="entry name" value="zf-met"/>
    <property type="match status" value="1"/>
</dbReference>
<dbReference type="Pfam" id="PF16835">
    <property type="entry name" value="SF3A2"/>
    <property type="match status" value="1"/>
</dbReference>
<dbReference type="InterPro" id="IPR013087">
    <property type="entry name" value="Znf_C2H2_type"/>
</dbReference>
<keyword evidence="3" id="KW-0507">mRNA processing</keyword>
<evidence type="ECO:0000256" key="5">
    <source>
        <dbReference type="ARBA" id="ARBA00022728"/>
    </source>
</evidence>
<comment type="subcellular location">
    <subcellularLocation>
        <location evidence="1">Nucleus</location>
    </subcellularLocation>
</comment>
<dbReference type="InterPro" id="IPR031781">
    <property type="entry name" value="SF3A2_dom"/>
</dbReference>
<keyword evidence="7" id="KW-0862">Zinc</keyword>
<evidence type="ECO:0000256" key="2">
    <source>
        <dbReference type="ARBA" id="ARBA00008995"/>
    </source>
</evidence>
<sequence>MIDFQNRVGHKTGSGAPASAHDIAADRRERLRKLALETFDLSKDPYFTKNHIGQIECRLCLTIHTTESSYLSHTQGRKHQTNLARRAAKEQRDAFTAMAPQTKVFKAPTIKIGRPGYRITKMRDPVTRQPALLFEIEFPEIQGAPKYRFMSAFEQKMEIPPDPNYQFLLFAADPYETIGFKVPNLEIDNGPNKLYTYFDEKRKLFIFQVHFKLNKTVKQLPGLPQRPTKFDHVGPGPQL</sequence>
<evidence type="ECO:0000313" key="13">
    <source>
        <dbReference type="Proteomes" id="UP000244811"/>
    </source>
</evidence>
<dbReference type="GO" id="GO:0071004">
    <property type="term" value="C:U2-type prespliceosome"/>
    <property type="evidence" value="ECO:0007669"/>
    <property type="project" value="TreeGrafter"/>
</dbReference>
<keyword evidence="6" id="KW-0863">Zinc-finger</keyword>